<dbReference type="InterPro" id="IPR036701">
    <property type="entry name" value="RraB-like_sf"/>
</dbReference>
<proteinExistence type="predicted"/>
<feature type="domain" description="Regulator of ribonuclease activity B" evidence="1">
    <location>
        <begin position="45"/>
        <end position="138"/>
    </location>
</feature>
<organism evidence="2 3">
    <name type="scientific">Duganella dendranthematis</name>
    <dbReference type="NCBI Taxonomy" id="2728021"/>
    <lineage>
        <taxon>Bacteria</taxon>
        <taxon>Pseudomonadati</taxon>
        <taxon>Pseudomonadota</taxon>
        <taxon>Betaproteobacteria</taxon>
        <taxon>Burkholderiales</taxon>
        <taxon>Oxalobacteraceae</taxon>
        <taxon>Telluria group</taxon>
        <taxon>Duganella</taxon>
    </lineage>
</organism>
<dbReference type="Proteomes" id="UP000503117">
    <property type="component" value="Chromosome"/>
</dbReference>
<reference evidence="2 3" key="1">
    <citation type="submission" date="2020-04" db="EMBL/GenBank/DDBJ databases">
        <title>Genome sequencing of novel species.</title>
        <authorList>
            <person name="Heo J."/>
            <person name="Kim S.-J."/>
            <person name="Kim J.-S."/>
            <person name="Hong S.-B."/>
            <person name="Kwon S.-W."/>
        </authorList>
    </citation>
    <scope>NUCLEOTIDE SEQUENCE [LARGE SCALE GENOMIC DNA]</scope>
    <source>
        <strain evidence="2 3">AF9R3</strain>
    </source>
</reference>
<gene>
    <name evidence="2" type="ORF">HH213_14925</name>
</gene>
<name>A0ABX6MA99_9BURK</name>
<evidence type="ECO:0000259" key="1">
    <source>
        <dbReference type="Pfam" id="PF06877"/>
    </source>
</evidence>
<sequence length="163" mass="18216">MNNVTKIVKKITLSDQDIEVAKDTLRESKMGTDRKTLRRVLGDLAVVKMLEKNGDQLHVSRPIEHFVYIPTKGNIAQFHKWVLAQGYTVIGLNRAKDSKVCISFEHIGCANLSAVISHTIPINRASRRAGGQYDGWGTFLEFETEDGFDNCPLVTEQQGAKQS</sequence>
<dbReference type="RefSeq" id="WP_169112737.1">
    <property type="nucleotide sequence ID" value="NZ_CP051684.1"/>
</dbReference>
<dbReference type="SUPFAM" id="SSF89946">
    <property type="entry name" value="Hypothetical protein VC0424"/>
    <property type="match status" value="1"/>
</dbReference>
<accession>A0ABX6MA99</accession>
<evidence type="ECO:0000313" key="2">
    <source>
        <dbReference type="EMBL" id="QJD91251.1"/>
    </source>
</evidence>
<keyword evidence="3" id="KW-1185">Reference proteome</keyword>
<dbReference type="InterPro" id="IPR009671">
    <property type="entry name" value="RraB_dom"/>
</dbReference>
<dbReference type="Pfam" id="PF06877">
    <property type="entry name" value="RraB"/>
    <property type="match status" value="1"/>
</dbReference>
<evidence type="ECO:0000313" key="3">
    <source>
        <dbReference type="Proteomes" id="UP000503117"/>
    </source>
</evidence>
<dbReference type="EMBL" id="CP051684">
    <property type="protein sequence ID" value="QJD91251.1"/>
    <property type="molecule type" value="Genomic_DNA"/>
</dbReference>
<protein>
    <submittedName>
        <fullName evidence="2">Ribonuclease E inhibitor RraB</fullName>
    </submittedName>
</protein>
<dbReference type="Gene3D" id="3.30.70.970">
    <property type="entry name" value="RraB-like"/>
    <property type="match status" value="1"/>
</dbReference>